<organism evidence="1 2">
    <name type="scientific">Shewanella japonica</name>
    <dbReference type="NCBI Taxonomy" id="93973"/>
    <lineage>
        <taxon>Bacteria</taxon>
        <taxon>Pseudomonadati</taxon>
        <taxon>Pseudomonadota</taxon>
        <taxon>Gammaproteobacteria</taxon>
        <taxon>Alteromonadales</taxon>
        <taxon>Shewanellaceae</taxon>
        <taxon>Shewanella</taxon>
    </lineage>
</organism>
<keyword evidence="2" id="KW-1185">Reference proteome</keyword>
<sequence>MLKGLVGKALTAVLSAFKFIELYKCSKFVNAGAPCKCDLEHALKPIISFNKINCQPICSACYYQLIVVVNIDRLRVDSSLSFAAI</sequence>
<proteinExistence type="predicted"/>
<evidence type="ECO:0000313" key="2">
    <source>
        <dbReference type="Proteomes" id="UP000191820"/>
    </source>
</evidence>
<name>A0ABM6JGV1_9GAMM</name>
<gene>
    <name evidence="1" type="ORF">SJ2017_1083</name>
</gene>
<evidence type="ECO:0000313" key="1">
    <source>
        <dbReference type="EMBL" id="ARD21414.1"/>
    </source>
</evidence>
<protein>
    <submittedName>
        <fullName evidence="1">Uncharacterized protein</fullName>
    </submittedName>
</protein>
<reference evidence="1 2" key="1">
    <citation type="submission" date="2017-03" db="EMBL/GenBank/DDBJ databases">
        <title>Genome sequencing of Shewanella japonica KCTC 22435.</title>
        <authorList>
            <person name="Kim K.M."/>
        </authorList>
    </citation>
    <scope>NUCLEOTIDE SEQUENCE [LARGE SCALE GENOMIC DNA]</scope>
    <source>
        <strain evidence="1 2">KCTC 22435</strain>
    </source>
</reference>
<dbReference type="EMBL" id="CP020472">
    <property type="protein sequence ID" value="ARD21414.1"/>
    <property type="molecule type" value="Genomic_DNA"/>
</dbReference>
<accession>A0ABM6JGV1</accession>
<dbReference type="Proteomes" id="UP000191820">
    <property type="component" value="Chromosome"/>
</dbReference>